<keyword evidence="4" id="KW-0067">ATP-binding</keyword>
<dbReference type="GO" id="GO:0007018">
    <property type="term" value="P:microtubule-based movement"/>
    <property type="evidence" value="ECO:0007669"/>
    <property type="project" value="InterPro"/>
</dbReference>
<dbReference type="PANTHER" id="PTHR47969">
    <property type="entry name" value="CHROMOSOME-ASSOCIATED KINESIN KIF4A-RELATED"/>
    <property type="match status" value="1"/>
</dbReference>
<dbReference type="PANTHER" id="PTHR47969:SF15">
    <property type="entry name" value="CHROMOSOME-ASSOCIATED KINESIN KIF4A-RELATED"/>
    <property type="match status" value="1"/>
</dbReference>
<keyword evidence="2" id="KW-0963">Cytoplasm</keyword>
<dbReference type="Pfam" id="PF00225">
    <property type="entry name" value="Kinesin"/>
    <property type="match status" value="1"/>
</dbReference>
<dbReference type="Gene3D" id="3.40.850.10">
    <property type="entry name" value="Kinesin motor domain"/>
    <property type="match status" value="1"/>
</dbReference>
<gene>
    <name evidence="8" type="ORF">PECAL_4P09360</name>
</gene>
<organism evidence="8 9">
    <name type="scientific">Pelagomonas calceolata</name>
    <dbReference type="NCBI Taxonomy" id="35677"/>
    <lineage>
        <taxon>Eukaryota</taxon>
        <taxon>Sar</taxon>
        <taxon>Stramenopiles</taxon>
        <taxon>Ochrophyta</taxon>
        <taxon>Pelagophyceae</taxon>
        <taxon>Pelagomonadales</taxon>
        <taxon>Pelagomonadaceae</taxon>
        <taxon>Pelagomonas</taxon>
    </lineage>
</organism>
<evidence type="ECO:0000256" key="2">
    <source>
        <dbReference type="ARBA" id="ARBA00022490"/>
    </source>
</evidence>
<dbReference type="OrthoDB" id="2113965at2759"/>
<dbReference type="GO" id="GO:0005875">
    <property type="term" value="C:microtubule associated complex"/>
    <property type="evidence" value="ECO:0007669"/>
    <property type="project" value="TreeGrafter"/>
</dbReference>
<dbReference type="GO" id="GO:0005524">
    <property type="term" value="F:ATP binding"/>
    <property type="evidence" value="ECO:0007669"/>
    <property type="project" value="UniProtKB-KW"/>
</dbReference>
<sequence length="1197" mass="133971">MEETPDVVKFQPPPGVLTRSYTVLPSGLLCGVQSENMFNSDDMSLKQMYHRMKHLPHTTPFSSPVAAAALDAVPVCMLVLGSSVSKKRDLFQGPYPGKEMLPVASQTETDAGEGIIGLLSNDLFEVLAANTNCPWGSNFAQWRCVVTVKFVEFHDELVTDLLRPSTNERIDDTTPCFRKAAGKDCGIAGTVVVTNDMHRGAYLQGATSQRVYSATDVARLVQEGRLRRDQYADVQASMDCAACYFELELHHLALSDRSECKPSPTTARSTVLNNEELAQGWKCIALSTISIIEVPSTHKLAIPREQLILREGSKRNRSLYSLVSCIDNLCKPHSTRVHVSHGNSQLASLLAERLGGNCLLLSLACADANDSSETRSATLQLQSKLGSIRQFPVSLSQTHVLGLVLRHRACMLAMNRLANDHHSQVTKSELVVREKNDDFEQPLDAPLSKRLHILERLLADSRLDTTSAREDSTRVYNVLELFKGKYTQLAEQKANQAKALIRAEQAKMDISRAFLESKLSKSNLRASSELDRYSSESVFLSLKDRAAELAIECEELRALKAHMQSRENFLTTELSKTHETSEKLRCEVARFSREEDVLRLEANTEKARNIEISAELLRVAQQRDALKRSAQKHNEITRKIDRDSAVDATSVDADRRNRQLLKSANEMKAEFSGLQRDHASVTAELSQARVEAERALLDQDKDAAAILKAREAELAEARELVEESLQKLTLMKDAKEKDAWGLHGEVLAMKRRVSNLELALKRSKADAAQVKMEGNAMRKRCIAQEADYCARLDADLASALEIVYWTSQDARPNTSMDSLPTLNGLVVKFVEFRDPLQKNSFSACYQRFVQSYREREGQLGSDVDNLRASQRLATARLKAALDHCDCLQDALTRHCPTKVKELKHEFGETLERAAGDLSEAQVPQTVEAERESYYAALDEVRARATLQQGRAIAAIRSLQKACKEKQERNDDLARQIDGLCGETPRPGVKPRASEETSAVTTRLEANRSPVVQGETETEPQRDSKEGKEDMDQALIRAKAHYDEALRRAEALKLVANRMQQAREPQHTSRTQIDPDRRRAKAGKQIATARRAVQRLHRDLELAALGDDSPARMGSSEMRNLSWLDKSSRTPETSSNPNANVRDITPKSTMALLGEAEGRCVQLAYRVQTLEEELARYREYMERTIRRYHVVQSETSQE</sequence>
<dbReference type="GO" id="GO:0008017">
    <property type="term" value="F:microtubule binding"/>
    <property type="evidence" value="ECO:0007669"/>
    <property type="project" value="InterPro"/>
</dbReference>
<accession>A0A8J2SV01</accession>
<evidence type="ECO:0000256" key="6">
    <source>
        <dbReference type="SAM" id="MobiDB-lite"/>
    </source>
</evidence>
<keyword evidence="5" id="KW-0175">Coiled coil</keyword>
<dbReference type="AlphaFoldDB" id="A0A8J2SV01"/>
<protein>
    <recommendedName>
        <fullName evidence="7">Kinesin motor domain-containing protein</fullName>
    </recommendedName>
</protein>
<dbReference type="GO" id="GO:0005737">
    <property type="term" value="C:cytoplasm"/>
    <property type="evidence" value="ECO:0007669"/>
    <property type="project" value="UniProtKB-SubCell"/>
</dbReference>
<feature type="region of interest" description="Disordered" evidence="6">
    <location>
        <begin position="974"/>
        <end position="1028"/>
    </location>
</feature>
<comment type="caution">
    <text evidence="8">The sequence shown here is derived from an EMBL/GenBank/DDBJ whole genome shotgun (WGS) entry which is preliminary data.</text>
</comment>
<dbReference type="EMBL" id="CAKKNE010000004">
    <property type="protein sequence ID" value="CAH0373709.1"/>
    <property type="molecule type" value="Genomic_DNA"/>
</dbReference>
<dbReference type="GO" id="GO:0007052">
    <property type="term" value="P:mitotic spindle organization"/>
    <property type="evidence" value="ECO:0007669"/>
    <property type="project" value="TreeGrafter"/>
</dbReference>
<evidence type="ECO:0000313" key="9">
    <source>
        <dbReference type="Proteomes" id="UP000789595"/>
    </source>
</evidence>
<feature type="domain" description="Kinesin motor" evidence="7">
    <location>
        <begin position="64"/>
        <end position="375"/>
    </location>
</feature>
<keyword evidence="9" id="KW-1185">Reference proteome</keyword>
<proteinExistence type="predicted"/>
<dbReference type="InterPro" id="IPR027640">
    <property type="entry name" value="Kinesin-like_fam"/>
</dbReference>
<dbReference type="GO" id="GO:0051231">
    <property type="term" value="P:spindle elongation"/>
    <property type="evidence" value="ECO:0007669"/>
    <property type="project" value="TreeGrafter"/>
</dbReference>
<comment type="subcellular location">
    <subcellularLocation>
        <location evidence="1">Cytoplasm</location>
    </subcellularLocation>
</comment>
<name>A0A8J2SV01_9STRA</name>
<evidence type="ECO:0000259" key="7">
    <source>
        <dbReference type="Pfam" id="PF00225"/>
    </source>
</evidence>
<dbReference type="Proteomes" id="UP000789595">
    <property type="component" value="Unassembled WGS sequence"/>
</dbReference>
<feature type="compositionally biased region" description="Polar residues" evidence="6">
    <location>
        <begin position="1129"/>
        <end position="1138"/>
    </location>
</feature>
<dbReference type="InterPro" id="IPR001752">
    <property type="entry name" value="Kinesin_motor_dom"/>
</dbReference>
<dbReference type="InterPro" id="IPR036961">
    <property type="entry name" value="Kinesin_motor_dom_sf"/>
</dbReference>
<evidence type="ECO:0000256" key="3">
    <source>
        <dbReference type="ARBA" id="ARBA00022741"/>
    </source>
</evidence>
<dbReference type="GO" id="GO:0003777">
    <property type="term" value="F:microtubule motor activity"/>
    <property type="evidence" value="ECO:0007669"/>
    <property type="project" value="InterPro"/>
</dbReference>
<evidence type="ECO:0000313" key="8">
    <source>
        <dbReference type="EMBL" id="CAH0373709.1"/>
    </source>
</evidence>
<feature type="region of interest" description="Disordered" evidence="6">
    <location>
        <begin position="1106"/>
        <end position="1142"/>
    </location>
</feature>
<dbReference type="InterPro" id="IPR027417">
    <property type="entry name" value="P-loop_NTPase"/>
</dbReference>
<evidence type="ECO:0000256" key="4">
    <source>
        <dbReference type="ARBA" id="ARBA00022840"/>
    </source>
</evidence>
<evidence type="ECO:0000256" key="5">
    <source>
        <dbReference type="ARBA" id="ARBA00023054"/>
    </source>
</evidence>
<feature type="compositionally biased region" description="Basic and acidic residues" evidence="6">
    <location>
        <begin position="1018"/>
        <end position="1028"/>
    </location>
</feature>
<evidence type="ECO:0000256" key="1">
    <source>
        <dbReference type="ARBA" id="ARBA00004496"/>
    </source>
</evidence>
<keyword evidence="3" id="KW-0547">Nucleotide-binding</keyword>
<dbReference type="SUPFAM" id="SSF52540">
    <property type="entry name" value="P-loop containing nucleoside triphosphate hydrolases"/>
    <property type="match status" value="1"/>
</dbReference>
<reference evidence="8" key="1">
    <citation type="submission" date="2021-11" db="EMBL/GenBank/DDBJ databases">
        <authorList>
            <consortium name="Genoscope - CEA"/>
            <person name="William W."/>
        </authorList>
    </citation>
    <scope>NUCLEOTIDE SEQUENCE</scope>
</reference>
<feature type="region of interest" description="Disordered" evidence="6">
    <location>
        <begin position="1058"/>
        <end position="1078"/>
    </location>
</feature>